<dbReference type="InterPro" id="IPR044148">
    <property type="entry name" value="ALDH_GabD1-like"/>
</dbReference>
<dbReference type="Proteomes" id="UP000662783">
    <property type="component" value="Chromosome"/>
</dbReference>
<dbReference type="InterPro" id="IPR047110">
    <property type="entry name" value="GABD/Sad-like"/>
</dbReference>
<dbReference type="CDD" id="cd07100">
    <property type="entry name" value="ALDH_SSADH1_GabD1"/>
    <property type="match status" value="1"/>
</dbReference>
<organism evidence="5 6">
    <name type="scientific">Fulvivirga lutea</name>
    <dbReference type="NCBI Taxonomy" id="2810512"/>
    <lineage>
        <taxon>Bacteria</taxon>
        <taxon>Pseudomonadati</taxon>
        <taxon>Bacteroidota</taxon>
        <taxon>Cytophagia</taxon>
        <taxon>Cytophagales</taxon>
        <taxon>Fulvivirgaceae</taxon>
        <taxon>Fulvivirga</taxon>
    </lineage>
</organism>
<dbReference type="FunFam" id="3.40.309.10:FF:000009">
    <property type="entry name" value="Aldehyde dehydrogenase A"/>
    <property type="match status" value="1"/>
</dbReference>
<reference evidence="5" key="1">
    <citation type="submission" date="2021-02" db="EMBL/GenBank/DDBJ databases">
        <title>Fulvivirga sp. S481 isolated from sea water.</title>
        <authorList>
            <person name="Bae S.S."/>
            <person name="Baek K."/>
        </authorList>
    </citation>
    <scope>NUCLEOTIDE SEQUENCE</scope>
    <source>
        <strain evidence="5">S481</strain>
    </source>
</reference>
<proteinExistence type="inferred from homology"/>
<dbReference type="GO" id="GO:0004030">
    <property type="term" value="F:aldehyde dehydrogenase [NAD(P)+] activity"/>
    <property type="evidence" value="ECO:0007669"/>
    <property type="project" value="InterPro"/>
</dbReference>
<evidence type="ECO:0000256" key="2">
    <source>
        <dbReference type="ARBA" id="ARBA00022857"/>
    </source>
</evidence>
<evidence type="ECO:0000256" key="1">
    <source>
        <dbReference type="ARBA" id="ARBA00009986"/>
    </source>
</evidence>
<evidence type="ECO:0000256" key="3">
    <source>
        <dbReference type="ARBA" id="ARBA00023002"/>
    </source>
</evidence>
<accession>A0A974WEU6</accession>
<comment type="similarity">
    <text evidence="1">Belongs to the aldehyde dehydrogenase family.</text>
</comment>
<keyword evidence="2" id="KW-0521">NADP</keyword>
<dbReference type="KEGG" id="fuv:JR347_10925"/>
<dbReference type="Gene3D" id="3.40.309.10">
    <property type="entry name" value="Aldehyde Dehydrogenase, Chain A, domain 2"/>
    <property type="match status" value="1"/>
</dbReference>
<evidence type="ECO:0000259" key="4">
    <source>
        <dbReference type="Pfam" id="PF00171"/>
    </source>
</evidence>
<dbReference type="EMBL" id="CP070608">
    <property type="protein sequence ID" value="QSE96128.1"/>
    <property type="molecule type" value="Genomic_DNA"/>
</dbReference>
<keyword evidence="6" id="KW-1185">Reference proteome</keyword>
<dbReference type="SUPFAM" id="SSF53720">
    <property type="entry name" value="ALDH-like"/>
    <property type="match status" value="1"/>
</dbReference>
<dbReference type="FunFam" id="3.40.605.10:FF:000012">
    <property type="entry name" value="NAD-dependent succinate-semialdehyde dehydrogenase"/>
    <property type="match status" value="1"/>
</dbReference>
<gene>
    <name evidence="5" type="ORF">JR347_10925</name>
</gene>
<name>A0A974WEU6_9BACT</name>
<sequence>MSVKSINPATDQVIKEYKEHTSKEVKEYISKSHLAYESWRKVSYSERALCLVKAAEILRKRKSDYAQLMASEMGKVLKDGESEIEKCAWVCEYYAEQGEEMLSDLHVESDATESLVSYQPLGVVLAVMPWNFPFWQVFRFLAPALMAGNGAVLKHASNVTGCALAIEDVITDAGFPKDLFKTLIINSDQVESIISNEHVQAVTLTGSTPAGKSVASIAGKHIKKSVLELGGSDPYIVLEDADIELAAKTCVTSRLINNGQSCIAAKRFIVVSSIKEEFEKQVVSNMKQYTFGDPFNDVDLGTMARKDLRDELHDQVVKSIEMGATLLMGGELKDGKGAYYAPTVLTDVKWGSPAYHEELFGPVASIIEASSEKEAISIANDSFFGLGAAVFTKNVERGKKIAREEIQSGSCFVNDFVKSDPRLPFGGIKGSGFGRELGPFGIKEFVNIKTVYIK</sequence>
<dbReference type="AlphaFoldDB" id="A0A974WEU6"/>
<dbReference type="PANTHER" id="PTHR43217">
    <property type="entry name" value="SUCCINATE SEMIALDEHYDE DEHYDROGENASE [NAD(P)+] SAD"/>
    <property type="match status" value="1"/>
</dbReference>
<dbReference type="InterPro" id="IPR016163">
    <property type="entry name" value="Ald_DH_C"/>
</dbReference>
<dbReference type="InterPro" id="IPR016161">
    <property type="entry name" value="Ald_DH/histidinol_DH"/>
</dbReference>
<dbReference type="Gene3D" id="3.40.605.10">
    <property type="entry name" value="Aldehyde Dehydrogenase, Chain A, domain 1"/>
    <property type="match status" value="1"/>
</dbReference>
<evidence type="ECO:0000313" key="6">
    <source>
        <dbReference type="Proteomes" id="UP000662783"/>
    </source>
</evidence>
<dbReference type="GO" id="GO:0004777">
    <property type="term" value="F:succinate-semialdehyde dehydrogenase (NAD+) activity"/>
    <property type="evidence" value="ECO:0007669"/>
    <property type="project" value="TreeGrafter"/>
</dbReference>
<dbReference type="PROSITE" id="PS00070">
    <property type="entry name" value="ALDEHYDE_DEHYDR_CYS"/>
    <property type="match status" value="1"/>
</dbReference>
<dbReference type="Pfam" id="PF00171">
    <property type="entry name" value="Aldedh"/>
    <property type="match status" value="1"/>
</dbReference>
<dbReference type="InterPro" id="IPR015590">
    <property type="entry name" value="Aldehyde_DH_dom"/>
</dbReference>
<dbReference type="RefSeq" id="WP_205720641.1">
    <property type="nucleotide sequence ID" value="NZ_CP070608.1"/>
</dbReference>
<dbReference type="InterPro" id="IPR016162">
    <property type="entry name" value="Ald_DH_N"/>
</dbReference>
<evidence type="ECO:0000313" key="5">
    <source>
        <dbReference type="EMBL" id="QSE96128.1"/>
    </source>
</evidence>
<dbReference type="PANTHER" id="PTHR43217:SF1">
    <property type="entry name" value="SUCCINATE SEMIALDEHYDE DEHYDROGENASE [NAD(P)+] SAD"/>
    <property type="match status" value="1"/>
</dbReference>
<protein>
    <submittedName>
        <fullName evidence="5">NAD-dependent succinate-semialdehyde dehydrogenase</fullName>
    </submittedName>
</protein>
<dbReference type="InterPro" id="IPR016160">
    <property type="entry name" value="Ald_DH_CS_CYS"/>
</dbReference>
<feature type="domain" description="Aldehyde dehydrogenase" evidence="4">
    <location>
        <begin position="3"/>
        <end position="451"/>
    </location>
</feature>
<keyword evidence="3" id="KW-0560">Oxidoreductase</keyword>